<feature type="transmembrane region" description="Helical" evidence="1">
    <location>
        <begin position="55"/>
        <end position="72"/>
    </location>
</feature>
<evidence type="ECO:0000256" key="1">
    <source>
        <dbReference type="SAM" id="Phobius"/>
    </source>
</evidence>
<keyword evidence="3" id="KW-1185">Reference proteome</keyword>
<accession>A0A9X1XKR6</accession>
<dbReference type="InterPro" id="IPR009883">
    <property type="entry name" value="YgfX"/>
</dbReference>
<evidence type="ECO:0000313" key="2">
    <source>
        <dbReference type="EMBL" id="MCK6264752.1"/>
    </source>
</evidence>
<protein>
    <submittedName>
        <fullName evidence="2">Uncharacterized protein</fullName>
    </submittedName>
</protein>
<keyword evidence="1" id="KW-1133">Transmembrane helix</keyword>
<name>A0A9X1XKR6_9VIBR</name>
<dbReference type="Pfam" id="PF07254">
    <property type="entry name" value="Cpta_toxin"/>
    <property type="match status" value="1"/>
</dbReference>
<dbReference type="EMBL" id="JAJHVV010000010">
    <property type="protein sequence ID" value="MCK6264752.1"/>
    <property type="molecule type" value="Genomic_DNA"/>
</dbReference>
<feature type="transmembrane region" description="Helical" evidence="1">
    <location>
        <begin position="21"/>
        <end position="49"/>
    </location>
</feature>
<comment type="caution">
    <text evidence="2">The sequence shown here is derived from an EMBL/GenBank/DDBJ whole genome shotgun (WGS) entry which is preliminary data.</text>
</comment>
<proteinExistence type="predicted"/>
<keyword evidence="1" id="KW-0812">Transmembrane</keyword>
<reference evidence="2" key="1">
    <citation type="submission" date="2021-11" db="EMBL/GenBank/DDBJ databases">
        <title>Vibrio ZSDE26 sp. nov. and Vibrio ZSDZ34 sp. nov., isolated from coastal seawater in Qingdao.</title>
        <authorList>
            <person name="Zhang P."/>
        </authorList>
    </citation>
    <scope>NUCLEOTIDE SEQUENCE</scope>
    <source>
        <strain evidence="2">ZSDE26</strain>
    </source>
</reference>
<evidence type="ECO:0000313" key="3">
    <source>
        <dbReference type="Proteomes" id="UP001139559"/>
    </source>
</evidence>
<dbReference type="Proteomes" id="UP001139559">
    <property type="component" value="Unassembled WGS sequence"/>
</dbReference>
<dbReference type="AlphaFoldDB" id="A0A9X1XKR6"/>
<dbReference type="RefSeq" id="WP_248009836.1">
    <property type="nucleotide sequence ID" value="NZ_JAJHVV010000010.1"/>
</dbReference>
<organism evidence="2 3">
    <name type="scientific">Vibrio amylolyticus</name>
    <dbReference type="NCBI Taxonomy" id="2847292"/>
    <lineage>
        <taxon>Bacteria</taxon>
        <taxon>Pseudomonadati</taxon>
        <taxon>Pseudomonadota</taxon>
        <taxon>Gammaproteobacteria</taxon>
        <taxon>Vibrionales</taxon>
        <taxon>Vibrionaceae</taxon>
        <taxon>Vibrio</taxon>
    </lineage>
</organism>
<gene>
    <name evidence="2" type="ORF">KP803_15855</name>
</gene>
<keyword evidence="1" id="KW-0472">Membrane</keyword>
<sequence>MSRTTYQRSVNATVKPSQTARIINTILLLLMMCFLFSTSLPFIVILGLILFSSYLYFQCGFLPTAIVGHVIVSETGELKLNQERFSTKYSVFSMDFLGVIIGFENNHRRILWRDSVTDEEYRTLIVQLKAIK</sequence>